<dbReference type="PROSITE" id="PS50011">
    <property type="entry name" value="PROTEIN_KINASE_DOM"/>
    <property type="match status" value="1"/>
</dbReference>
<dbReference type="GO" id="GO:0004672">
    <property type="term" value="F:protein kinase activity"/>
    <property type="evidence" value="ECO:0007669"/>
    <property type="project" value="InterPro"/>
</dbReference>
<dbReference type="OrthoDB" id="2314769at2759"/>
<keyword evidence="2" id="KW-0067">ATP-binding</keyword>
<dbReference type="GO" id="GO:0005524">
    <property type="term" value="F:ATP binding"/>
    <property type="evidence" value="ECO:0007669"/>
    <property type="project" value="UniProtKB-KW"/>
</dbReference>
<dbReference type="InterPro" id="IPR011009">
    <property type="entry name" value="Kinase-like_dom_sf"/>
</dbReference>
<organism evidence="4 5">
    <name type="scientific">Gigaspora margarita</name>
    <dbReference type="NCBI Taxonomy" id="4874"/>
    <lineage>
        <taxon>Eukaryota</taxon>
        <taxon>Fungi</taxon>
        <taxon>Fungi incertae sedis</taxon>
        <taxon>Mucoromycota</taxon>
        <taxon>Glomeromycotina</taxon>
        <taxon>Glomeromycetes</taxon>
        <taxon>Diversisporales</taxon>
        <taxon>Gigasporaceae</taxon>
        <taxon>Gigaspora</taxon>
    </lineage>
</organism>
<evidence type="ECO:0000313" key="5">
    <source>
        <dbReference type="Proteomes" id="UP000439903"/>
    </source>
</evidence>
<dbReference type="GO" id="GO:0097527">
    <property type="term" value="P:necroptotic signaling pathway"/>
    <property type="evidence" value="ECO:0007669"/>
    <property type="project" value="TreeGrafter"/>
</dbReference>
<keyword evidence="5" id="KW-1185">Reference proteome</keyword>
<protein>
    <submittedName>
        <fullName evidence="4">Kinase-like protein</fullName>
    </submittedName>
</protein>
<dbReference type="SUPFAM" id="SSF56112">
    <property type="entry name" value="Protein kinase-like (PK-like)"/>
    <property type="match status" value="1"/>
</dbReference>
<comment type="caution">
    <text evidence="4">The sequence shown here is derived from an EMBL/GenBank/DDBJ whole genome shotgun (WGS) entry which is preliminary data.</text>
</comment>
<dbReference type="Pfam" id="PF07714">
    <property type="entry name" value="PK_Tyr_Ser-Thr"/>
    <property type="match status" value="1"/>
</dbReference>
<dbReference type="Gene3D" id="1.10.510.10">
    <property type="entry name" value="Transferase(Phosphotransferase) domain 1"/>
    <property type="match status" value="1"/>
</dbReference>
<feature type="domain" description="Protein kinase" evidence="3">
    <location>
        <begin position="231"/>
        <end position="489"/>
    </location>
</feature>
<dbReference type="InterPro" id="IPR008266">
    <property type="entry name" value="Tyr_kinase_AS"/>
</dbReference>
<dbReference type="InterPro" id="IPR006597">
    <property type="entry name" value="Sel1-like"/>
</dbReference>
<dbReference type="Proteomes" id="UP000439903">
    <property type="component" value="Unassembled WGS sequence"/>
</dbReference>
<dbReference type="GO" id="GO:0007166">
    <property type="term" value="P:cell surface receptor signaling pathway"/>
    <property type="evidence" value="ECO:0007669"/>
    <property type="project" value="InterPro"/>
</dbReference>
<dbReference type="SUPFAM" id="SSF81901">
    <property type="entry name" value="HCP-like"/>
    <property type="match status" value="1"/>
</dbReference>
<dbReference type="PROSITE" id="PS00109">
    <property type="entry name" value="PROTEIN_KINASE_TYR"/>
    <property type="match status" value="1"/>
</dbReference>
<dbReference type="PANTHER" id="PTHR44329">
    <property type="entry name" value="SERINE/THREONINE-PROTEIN KINASE TNNI3K-RELATED"/>
    <property type="match status" value="1"/>
</dbReference>
<dbReference type="Gene3D" id="1.20.930.20">
    <property type="entry name" value="Adaptor protein Cbl, N-terminal domain"/>
    <property type="match status" value="1"/>
</dbReference>
<evidence type="ECO:0000259" key="3">
    <source>
        <dbReference type="PROSITE" id="PS50011"/>
    </source>
</evidence>
<keyword evidence="4" id="KW-0418">Kinase</keyword>
<dbReference type="InterPro" id="IPR001245">
    <property type="entry name" value="Ser-Thr/Tyr_kinase_cat_dom"/>
</dbReference>
<dbReference type="AlphaFoldDB" id="A0A8H4A8M9"/>
<dbReference type="Pfam" id="PF08238">
    <property type="entry name" value="Sel1"/>
    <property type="match status" value="2"/>
</dbReference>
<dbReference type="SMART" id="SM00671">
    <property type="entry name" value="SEL1"/>
    <property type="match status" value="2"/>
</dbReference>
<accession>A0A8H4A8M9</accession>
<gene>
    <name evidence="4" type="ORF">F8M41_000734</name>
</gene>
<name>A0A8H4A8M9_GIGMA</name>
<keyword evidence="4" id="KW-0808">Transferase</keyword>
<dbReference type="PANTHER" id="PTHR44329:SF298">
    <property type="entry name" value="MIXED LINEAGE KINASE DOMAIN-LIKE PROTEIN"/>
    <property type="match status" value="1"/>
</dbReference>
<dbReference type="InterPro" id="IPR036537">
    <property type="entry name" value="Adaptor_Cbl_N_dom_sf"/>
</dbReference>
<dbReference type="InterPro" id="IPR000719">
    <property type="entry name" value="Prot_kinase_dom"/>
</dbReference>
<sequence length="702" mass="81450">MSKENTRSGSDTIKDYGKGAAYMTGKVIDAVAPYIPLFDVATKLIKEIIDLHDAAQYNKNTCARLMERVIDAQGAIEKLKRTKKINEERFRDQNFYNTFQRFTNILTKIKVFEEELSKMGNFRKTVEASMIKEKFINLTTEFDSTMRDLNFSMMVDNEAQRKRDFESLEEDHDEIKKLILYARDSVIDKVEKVVQEVQVMKSQLESKVDNHDQSADKPVFKPPKIDTSQLQFCRSSLAPHNKGRIKKMYKGVVEVECKSINLSEKAKVQTYLAMIGKLGICPYILKFLGLAKIEGKDVQVSEWTELGSLKDFYDRRDIGWETKVVIARDICRGIAFLNSVDVFHHDIRCENIMLTGRYEPKIANFDLAREFNEFSKEIPDMKVLRWMAPEKMEGKRYDTKCEIFSFGMTLWELAFEKYPYDKKFDKQHLEDLKRYVTNGCREKIGFGKAKDQNESAIQHKLKEIIESTWHQDPDQRPNLGELLIKIEELSEKHVEPDALPKIYPDKQLDLDGSRYCADFEEDFENFTLNDNPDIKTIMPFEDGLKIHQQIRKNESSEIINEKRKKAWECFSDNADMGNSQAKYWKGYYLWEGYHVEKNREEAVRLFKEAADDGVSGAQLRYAFSIISKKEKVTPAEIKEFTTYLTMAADKGNHVALYNLGDLYLNGKFHVEKNRELGIDKLKLAAAYGNDAAKKLLVQLDVQ</sequence>
<dbReference type="InterPro" id="IPR011990">
    <property type="entry name" value="TPR-like_helical_dom_sf"/>
</dbReference>
<dbReference type="InterPro" id="IPR051681">
    <property type="entry name" value="Ser/Thr_Kinases-Pseudokinases"/>
</dbReference>
<dbReference type="Gene3D" id="1.25.40.10">
    <property type="entry name" value="Tetratricopeptide repeat domain"/>
    <property type="match status" value="1"/>
</dbReference>
<evidence type="ECO:0000256" key="1">
    <source>
        <dbReference type="ARBA" id="ARBA00022741"/>
    </source>
</evidence>
<dbReference type="EMBL" id="WTPW01001059">
    <property type="protein sequence ID" value="KAF0459570.1"/>
    <property type="molecule type" value="Genomic_DNA"/>
</dbReference>
<dbReference type="CDD" id="cd21037">
    <property type="entry name" value="MLKL_NTD"/>
    <property type="match status" value="1"/>
</dbReference>
<keyword evidence="1" id="KW-0547">Nucleotide-binding</keyword>
<evidence type="ECO:0000256" key="2">
    <source>
        <dbReference type="ARBA" id="ARBA00022840"/>
    </source>
</evidence>
<evidence type="ECO:0000313" key="4">
    <source>
        <dbReference type="EMBL" id="KAF0459570.1"/>
    </source>
</evidence>
<dbReference type="InterPro" id="IPR059179">
    <property type="entry name" value="MLKL-like_MCAfunc"/>
</dbReference>
<reference evidence="4 5" key="1">
    <citation type="journal article" date="2019" name="Environ. Microbiol.">
        <title>At the nexus of three kingdoms: the genome of the mycorrhizal fungus Gigaspora margarita provides insights into plant, endobacterial and fungal interactions.</title>
        <authorList>
            <person name="Venice F."/>
            <person name="Ghignone S."/>
            <person name="Salvioli di Fossalunga A."/>
            <person name="Amselem J."/>
            <person name="Novero M."/>
            <person name="Xianan X."/>
            <person name="Sedzielewska Toro K."/>
            <person name="Morin E."/>
            <person name="Lipzen A."/>
            <person name="Grigoriev I.V."/>
            <person name="Henrissat B."/>
            <person name="Martin F.M."/>
            <person name="Bonfante P."/>
        </authorList>
    </citation>
    <scope>NUCLEOTIDE SEQUENCE [LARGE SCALE GENOMIC DNA]</scope>
    <source>
        <strain evidence="4 5">BEG34</strain>
    </source>
</reference>
<proteinExistence type="predicted"/>